<evidence type="ECO:0000313" key="3">
    <source>
        <dbReference type="Proteomes" id="UP001379533"/>
    </source>
</evidence>
<proteinExistence type="predicted"/>
<dbReference type="GO" id="GO:0008233">
    <property type="term" value="F:peptidase activity"/>
    <property type="evidence" value="ECO:0007669"/>
    <property type="project" value="UniProtKB-KW"/>
</dbReference>
<dbReference type="InterPro" id="IPR050966">
    <property type="entry name" value="Glutamyl_endopeptidase"/>
</dbReference>
<organism evidence="2 3">
    <name type="scientific">Pendulispora brunnea</name>
    <dbReference type="NCBI Taxonomy" id="2905690"/>
    <lineage>
        <taxon>Bacteria</taxon>
        <taxon>Pseudomonadati</taxon>
        <taxon>Myxococcota</taxon>
        <taxon>Myxococcia</taxon>
        <taxon>Myxococcales</taxon>
        <taxon>Sorangiineae</taxon>
        <taxon>Pendulisporaceae</taxon>
        <taxon>Pendulispora</taxon>
    </lineage>
</organism>
<dbReference type="InterPro" id="IPR043504">
    <property type="entry name" value="Peptidase_S1_PA_chymotrypsin"/>
</dbReference>
<gene>
    <name evidence="2" type="ORF">LZC95_22755</name>
</gene>
<sequence>MMTNIPSERDLIDARIDVHAQRALRRLFGGDIDAREDAREMLSAVKAGTLAGIYIVNQRVPALRLQKLGTGWWQAIPPNRDAVVVLDPANLATGAPLIAFRDSVKANASRLDPALREAWTIARRFGRGEFARCDLDSGLSTESTTRAPQRRVKGTIPGLCEPRKVDPCKNPTTPSRTCSRHDPYPEDRVVRPWICRLEVTFRWSVAGLRPRWEQRTDRGTGILVSPRHVLTAAHGLFVRAGHYDNPKNEEPVLAKADDIRIYPGDDDRRPVEALTAAKLRVSAAWNRSIASAAGPPPAADYGLITLEKPVPRSAAPRWQFAGLPLLPSSPVRTGGYTDECCFDGRCAGRQTYRTGVVLGGDVLPIVRLELPSAHGHSGSPVWTMEKDQAVLRGVLVRKLERNCSQALDLTPGLWKEVSTWIQADNGARRAITSFAQSTAANYRRR</sequence>
<evidence type="ECO:0000256" key="1">
    <source>
        <dbReference type="ARBA" id="ARBA00022729"/>
    </source>
</evidence>
<keyword evidence="2" id="KW-0645">Protease</keyword>
<dbReference type="Gene3D" id="2.40.10.10">
    <property type="entry name" value="Trypsin-like serine proteases"/>
    <property type="match status" value="2"/>
</dbReference>
<name>A0ABZ2KQN7_9BACT</name>
<dbReference type="EMBL" id="CP089982">
    <property type="protein sequence ID" value="WXA99623.1"/>
    <property type="molecule type" value="Genomic_DNA"/>
</dbReference>
<keyword evidence="3" id="KW-1185">Reference proteome</keyword>
<keyword evidence="2" id="KW-0378">Hydrolase</keyword>
<dbReference type="PANTHER" id="PTHR15462:SF8">
    <property type="entry name" value="SERINE PROTEASE"/>
    <property type="match status" value="1"/>
</dbReference>
<keyword evidence="1" id="KW-0732">Signal</keyword>
<dbReference type="RefSeq" id="WP_394850264.1">
    <property type="nucleotide sequence ID" value="NZ_CP089982.1"/>
</dbReference>
<dbReference type="SUPFAM" id="SSF50494">
    <property type="entry name" value="Trypsin-like serine proteases"/>
    <property type="match status" value="1"/>
</dbReference>
<dbReference type="PANTHER" id="PTHR15462">
    <property type="entry name" value="SERINE PROTEASE"/>
    <property type="match status" value="1"/>
</dbReference>
<evidence type="ECO:0000313" key="2">
    <source>
        <dbReference type="EMBL" id="WXA99623.1"/>
    </source>
</evidence>
<dbReference type="InterPro" id="IPR009003">
    <property type="entry name" value="Peptidase_S1_PA"/>
</dbReference>
<dbReference type="GO" id="GO:0006508">
    <property type="term" value="P:proteolysis"/>
    <property type="evidence" value="ECO:0007669"/>
    <property type="project" value="UniProtKB-KW"/>
</dbReference>
<reference evidence="2 3" key="1">
    <citation type="submission" date="2021-12" db="EMBL/GenBank/DDBJ databases">
        <title>Discovery of the Pendulisporaceae a myxobacterial family with distinct sporulation behavior and unique specialized metabolism.</title>
        <authorList>
            <person name="Garcia R."/>
            <person name="Popoff A."/>
            <person name="Bader C.D."/>
            <person name="Loehr J."/>
            <person name="Walesch S."/>
            <person name="Walt C."/>
            <person name="Boldt J."/>
            <person name="Bunk B."/>
            <person name="Haeckl F.J.F.P.J."/>
            <person name="Gunesch A.P."/>
            <person name="Birkelbach J."/>
            <person name="Nuebel U."/>
            <person name="Pietschmann T."/>
            <person name="Bach T."/>
            <person name="Mueller R."/>
        </authorList>
    </citation>
    <scope>NUCLEOTIDE SEQUENCE [LARGE SCALE GENOMIC DNA]</scope>
    <source>
        <strain evidence="2 3">MSr12523</strain>
    </source>
</reference>
<dbReference type="Proteomes" id="UP001379533">
    <property type="component" value="Chromosome"/>
</dbReference>
<protein>
    <submittedName>
        <fullName evidence="2">Serine protease</fullName>
    </submittedName>
</protein>
<accession>A0ABZ2KQN7</accession>